<dbReference type="Proteomes" id="UP000217199">
    <property type="component" value="Unassembled WGS sequence"/>
</dbReference>
<dbReference type="InterPro" id="IPR050987">
    <property type="entry name" value="AtrR-like"/>
</dbReference>
<dbReference type="PANTHER" id="PTHR46910:SF38">
    <property type="entry name" value="ZN(2)-C6 FUNGAL-TYPE DOMAIN-CONTAINING PROTEIN"/>
    <property type="match status" value="1"/>
</dbReference>
<organism evidence="5 6">
    <name type="scientific">Pyrrhoderma noxium</name>
    <dbReference type="NCBI Taxonomy" id="2282107"/>
    <lineage>
        <taxon>Eukaryota</taxon>
        <taxon>Fungi</taxon>
        <taxon>Dikarya</taxon>
        <taxon>Basidiomycota</taxon>
        <taxon>Agaricomycotina</taxon>
        <taxon>Agaricomycetes</taxon>
        <taxon>Hymenochaetales</taxon>
        <taxon>Hymenochaetaceae</taxon>
        <taxon>Pyrrhoderma</taxon>
    </lineage>
</organism>
<protein>
    <submittedName>
        <fullName evidence="5">Fungal specific transcription factor</fullName>
    </submittedName>
</protein>
<feature type="domain" description="Zn(2)-C6 fungal-type" evidence="4">
    <location>
        <begin position="34"/>
        <end position="67"/>
    </location>
</feature>
<gene>
    <name evidence="5" type="ORF">PNOK_0525600</name>
</gene>
<feature type="compositionally biased region" description="Pro residues" evidence="3">
    <location>
        <begin position="921"/>
        <end position="930"/>
    </location>
</feature>
<dbReference type="SUPFAM" id="SSF57701">
    <property type="entry name" value="Zn2/Cys6 DNA-binding domain"/>
    <property type="match status" value="1"/>
</dbReference>
<dbReference type="Pfam" id="PF00172">
    <property type="entry name" value="Zn_clus"/>
    <property type="match status" value="1"/>
</dbReference>
<dbReference type="EMBL" id="NBII01000005">
    <property type="protein sequence ID" value="PAV18414.1"/>
    <property type="molecule type" value="Genomic_DNA"/>
</dbReference>
<feature type="region of interest" description="Disordered" evidence="3">
    <location>
        <begin position="738"/>
        <end position="800"/>
    </location>
</feature>
<feature type="region of interest" description="Disordered" evidence="3">
    <location>
        <begin position="899"/>
        <end position="934"/>
    </location>
</feature>
<keyword evidence="1" id="KW-0479">Metal-binding</keyword>
<feature type="compositionally biased region" description="Basic and acidic residues" evidence="3">
    <location>
        <begin position="1124"/>
        <end position="1141"/>
    </location>
</feature>
<feature type="compositionally biased region" description="Polar residues" evidence="3">
    <location>
        <begin position="137"/>
        <end position="147"/>
    </location>
</feature>
<accession>A0A286UFZ5</accession>
<reference evidence="5 6" key="1">
    <citation type="journal article" date="2017" name="Mol. Ecol.">
        <title>Comparative and population genomic landscape of Phellinus noxius: A hypervariable fungus causing root rot in trees.</title>
        <authorList>
            <person name="Chung C.L."/>
            <person name="Lee T.J."/>
            <person name="Akiba M."/>
            <person name="Lee H.H."/>
            <person name="Kuo T.H."/>
            <person name="Liu D."/>
            <person name="Ke H.M."/>
            <person name="Yokoi T."/>
            <person name="Roa M.B."/>
            <person name="Lu M.J."/>
            <person name="Chang Y.Y."/>
            <person name="Ann P.J."/>
            <person name="Tsai J.N."/>
            <person name="Chen C.Y."/>
            <person name="Tzean S.S."/>
            <person name="Ota Y."/>
            <person name="Hattori T."/>
            <person name="Sahashi N."/>
            <person name="Liou R.F."/>
            <person name="Kikuchi T."/>
            <person name="Tsai I.J."/>
        </authorList>
    </citation>
    <scope>NUCLEOTIDE SEQUENCE [LARGE SCALE GENOMIC DNA]</scope>
    <source>
        <strain evidence="5 6">FFPRI411160</strain>
    </source>
</reference>
<dbReference type="Pfam" id="PF04082">
    <property type="entry name" value="Fungal_trans"/>
    <property type="match status" value="1"/>
</dbReference>
<feature type="compositionally biased region" description="Basic residues" evidence="3">
    <location>
        <begin position="1172"/>
        <end position="1188"/>
    </location>
</feature>
<comment type="caution">
    <text evidence="5">The sequence shown here is derived from an EMBL/GenBank/DDBJ whole genome shotgun (WGS) entry which is preliminary data.</text>
</comment>
<feature type="region of interest" description="Disordered" evidence="3">
    <location>
        <begin position="105"/>
        <end position="227"/>
    </location>
</feature>
<feature type="region of interest" description="Disordered" evidence="3">
    <location>
        <begin position="266"/>
        <end position="297"/>
    </location>
</feature>
<keyword evidence="2" id="KW-0539">Nucleus</keyword>
<dbReference type="PROSITE" id="PS50048">
    <property type="entry name" value="ZN2_CY6_FUNGAL_2"/>
    <property type="match status" value="1"/>
</dbReference>
<sequence length="1214" mass="131406">MAAVKLVKLDEYNPDLNKTDSPPPAPYARKSDRACDFCRRRKTRCDGALTLGSKCTNCRRNQCPCTYQEASRPRGPPKAYVTALEDRIERFERLFKRLRPEADFTDILGPSIPRDSWKHEKNEQSNSKGSGVATFASRGSQSSSTFLPSAKPGSASILLPTSCSTGSPSSREQSHSSLSDDEDYSDEDWDFSLTEWPKRPQASSSKLNITTTATTSATTSTTTTELDSPVLEDREGVEGTRFHGKSSFFPLVQVTRQYMHDATYAAAGEGSGGEDSEREGRAYSNRSDPTHPKRPGLYVCDVPKGRRAEYWMLAPWEEAWERKRMIFTSPDSRHPTSHTQPQHHHPIHIFPPLDLLLPLLSLYFHHQNSTFPLLHAPTFYSQLRSGLHERDAHFAGVVWAAIAVASRWSTDRRVLWDGWGSDSEYSAQDSLPEGEWSEQNMKHNGNNGKGNENEELEWASAGWRFFMRSLDGPSFTVASLNPPSLYDLQFCSLAAMFLRGSSLGPAGWVIIGMGLRKAMDVGAHRKKVYKYTNINNNKNKKSWNGGGGSNSSNTSSPRSDSSFEKVPQSVENELWKRAFWMLVLFDRIGSASLGRPCCVREEDFDIDLPLEVDDEYWVPSDPSQKPFTQPPGKPSTVSGFVGMLKLTQIMAHALRTIYCIDKSKVLLGLVSDDWPQQIVSQLNTALDDWVESVPEYLRWSPTHPDDLLSNQSATLYTTYYLTLILIYRPFSKTSAFIPDSSHDDPSSSSSSNPTSSTPNSSNTAFNPTSSTSTNPTPNSTSTHNSTSTSPTPTNAPRSFPFPADSICMSAAQSAVRIIDTQMRRGLSNIPNMISVAQMSAVTLLMGLYTLPSASSSSSSFSSGGSGFGTGTGTGSTSTGFRGMGLGAAGSRGGSWLGGFYQVSAPHSPTKAPSNPPDEEVPPPYPSPPTSPTVTATASTIAVHPAAAAPAAVTALMATAETPSPLPIPTPRKTTRPNRNHGHSIKYESTTPIGLGPGPGSVSGAGVATGSRFRGMEDTRDLFMRDNQDTEAALASRGSWSWFRGHHQGSGLGVGSVNGGGVNGSGVGSVNGNSMGGTGGNGVGGVNGSGLETGLRHHTVVPPPSSSPPLPASTSSSSSRTRLGSVDRMDRGDRMERVDRMNVDSPIPVPVPVPVPSSSNTNSSMNTQTPGSRHSRIHSSSRQHQHQHHPYQIQTPTPTQTQYQQVLPPQTVGSH</sequence>
<dbReference type="SMART" id="SM00906">
    <property type="entry name" value="Fungal_trans"/>
    <property type="match status" value="1"/>
</dbReference>
<dbReference type="SMART" id="SM00066">
    <property type="entry name" value="GAL4"/>
    <property type="match status" value="1"/>
</dbReference>
<evidence type="ECO:0000259" key="4">
    <source>
        <dbReference type="PROSITE" id="PS50048"/>
    </source>
</evidence>
<dbReference type="InterPro" id="IPR007219">
    <property type="entry name" value="XnlR_reg_dom"/>
</dbReference>
<evidence type="ECO:0000313" key="6">
    <source>
        <dbReference type="Proteomes" id="UP000217199"/>
    </source>
</evidence>
<dbReference type="PROSITE" id="PS00463">
    <property type="entry name" value="ZN2_CY6_FUNGAL_1"/>
    <property type="match status" value="1"/>
</dbReference>
<dbReference type="CDD" id="cd12148">
    <property type="entry name" value="fungal_TF_MHR"/>
    <property type="match status" value="1"/>
</dbReference>
<name>A0A286UFZ5_9AGAM</name>
<evidence type="ECO:0000313" key="5">
    <source>
        <dbReference type="EMBL" id="PAV18414.1"/>
    </source>
</evidence>
<dbReference type="PANTHER" id="PTHR46910">
    <property type="entry name" value="TRANSCRIPTION FACTOR PDR1"/>
    <property type="match status" value="1"/>
</dbReference>
<feature type="compositionally biased region" description="Basic residues" evidence="3">
    <location>
        <begin position="972"/>
        <end position="983"/>
    </location>
</feature>
<feature type="region of interest" description="Disordered" evidence="3">
    <location>
        <begin position="539"/>
        <end position="564"/>
    </location>
</feature>
<feature type="region of interest" description="Disordered" evidence="3">
    <location>
        <begin position="1070"/>
        <end position="1214"/>
    </location>
</feature>
<dbReference type="InterPro" id="IPR036864">
    <property type="entry name" value="Zn2-C6_fun-type_DNA-bd_sf"/>
</dbReference>
<feature type="compositionally biased region" description="Pro residues" evidence="3">
    <location>
        <begin position="1100"/>
        <end position="1110"/>
    </location>
</feature>
<evidence type="ECO:0000256" key="2">
    <source>
        <dbReference type="ARBA" id="ARBA00023242"/>
    </source>
</evidence>
<feature type="compositionally biased region" description="Low complexity" evidence="3">
    <location>
        <begin position="746"/>
        <end position="796"/>
    </location>
</feature>
<feature type="compositionally biased region" description="Acidic residues" evidence="3">
    <location>
        <begin position="179"/>
        <end position="190"/>
    </location>
</feature>
<dbReference type="GO" id="GO:0000981">
    <property type="term" value="F:DNA-binding transcription factor activity, RNA polymerase II-specific"/>
    <property type="evidence" value="ECO:0007669"/>
    <property type="project" value="InterPro"/>
</dbReference>
<feature type="region of interest" description="Disordered" evidence="3">
    <location>
        <begin position="961"/>
        <end position="998"/>
    </location>
</feature>
<feature type="region of interest" description="Disordered" evidence="3">
    <location>
        <begin position="424"/>
        <end position="452"/>
    </location>
</feature>
<dbReference type="InParanoid" id="A0A286UFZ5"/>
<dbReference type="OrthoDB" id="4456959at2759"/>
<keyword evidence="6" id="KW-1185">Reference proteome</keyword>
<feature type="compositionally biased region" description="Polar residues" evidence="3">
    <location>
        <begin position="159"/>
        <end position="171"/>
    </location>
</feature>
<feature type="region of interest" description="Disordered" evidence="3">
    <location>
        <begin position="9"/>
        <end position="30"/>
    </location>
</feature>
<dbReference type="GO" id="GO:0006351">
    <property type="term" value="P:DNA-templated transcription"/>
    <property type="evidence" value="ECO:0007669"/>
    <property type="project" value="InterPro"/>
</dbReference>
<proteinExistence type="predicted"/>
<dbReference type="Gene3D" id="4.10.240.10">
    <property type="entry name" value="Zn(2)-C6 fungal-type DNA-binding domain"/>
    <property type="match status" value="1"/>
</dbReference>
<feature type="compositionally biased region" description="Low complexity" evidence="3">
    <location>
        <begin position="550"/>
        <end position="560"/>
    </location>
</feature>
<feature type="compositionally biased region" description="Low complexity" evidence="3">
    <location>
        <begin position="210"/>
        <end position="224"/>
    </location>
</feature>
<dbReference type="GO" id="GO:0008270">
    <property type="term" value="F:zinc ion binding"/>
    <property type="evidence" value="ECO:0007669"/>
    <property type="project" value="InterPro"/>
</dbReference>
<feature type="compositionally biased region" description="Gly residues" evidence="3">
    <location>
        <begin position="1070"/>
        <end position="1087"/>
    </location>
</feature>
<dbReference type="InterPro" id="IPR001138">
    <property type="entry name" value="Zn2Cys6_DnaBD"/>
</dbReference>
<evidence type="ECO:0000256" key="3">
    <source>
        <dbReference type="SAM" id="MobiDB-lite"/>
    </source>
</evidence>
<feature type="compositionally biased region" description="Low complexity" evidence="3">
    <location>
        <begin position="1189"/>
        <end position="1214"/>
    </location>
</feature>
<dbReference type="AlphaFoldDB" id="A0A286UFZ5"/>
<dbReference type="GO" id="GO:0003677">
    <property type="term" value="F:DNA binding"/>
    <property type="evidence" value="ECO:0007669"/>
    <property type="project" value="InterPro"/>
</dbReference>
<dbReference type="CDD" id="cd00067">
    <property type="entry name" value="GAL4"/>
    <property type="match status" value="1"/>
</dbReference>
<evidence type="ECO:0000256" key="1">
    <source>
        <dbReference type="ARBA" id="ARBA00022723"/>
    </source>
</evidence>